<keyword evidence="2" id="KW-1185">Reference proteome</keyword>
<accession>A0AAE8SG63</accession>
<name>A0AAE8SG63_9HYPO</name>
<comment type="caution">
    <text evidence="1">The sequence shown here is derived from an EMBL/GenBank/DDBJ whole genome shotgun (WGS) entry which is preliminary data.</text>
</comment>
<gene>
    <name evidence="1" type="ORF">FTOL_04504</name>
</gene>
<reference evidence="1" key="1">
    <citation type="submission" date="2018-03" db="EMBL/GenBank/DDBJ databases">
        <authorList>
            <person name="Guldener U."/>
        </authorList>
    </citation>
    <scope>NUCLEOTIDE SEQUENCE</scope>
</reference>
<proteinExistence type="predicted"/>
<organism evidence="1 2">
    <name type="scientific">Fusarium torulosum</name>
    <dbReference type="NCBI Taxonomy" id="33205"/>
    <lineage>
        <taxon>Eukaryota</taxon>
        <taxon>Fungi</taxon>
        <taxon>Dikarya</taxon>
        <taxon>Ascomycota</taxon>
        <taxon>Pezizomycotina</taxon>
        <taxon>Sordariomycetes</taxon>
        <taxon>Hypocreomycetidae</taxon>
        <taxon>Hypocreales</taxon>
        <taxon>Nectriaceae</taxon>
        <taxon>Fusarium</taxon>
    </lineage>
</organism>
<dbReference type="Proteomes" id="UP001187734">
    <property type="component" value="Unassembled WGS sequence"/>
</dbReference>
<protein>
    <submittedName>
        <fullName evidence="1">Uncharacterized protein</fullName>
    </submittedName>
</protein>
<sequence>MAVVSSLLVSSGGTATPLAAPIAAHIRSVKISEQALKGLKEYVRLRKYMEAAKAPIATTRAISACAGPATGASSTTIASSIATANIWNPIGWTVGSILVGAEMPELDLVTWACYKPILGQSVDDPSAIEPITLATLAESPNVREVNVGTCAVSAGLPDIYITNTIGEDYLLRGVFLPCGAVAYHANRILA</sequence>
<evidence type="ECO:0000313" key="1">
    <source>
        <dbReference type="EMBL" id="SPJ74773.1"/>
    </source>
</evidence>
<evidence type="ECO:0000313" key="2">
    <source>
        <dbReference type="Proteomes" id="UP001187734"/>
    </source>
</evidence>
<dbReference type="AlphaFoldDB" id="A0AAE8SG63"/>
<dbReference type="EMBL" id="ONZP01000135">
    <property type="protein sequence ID" value="SPJ74773.1"/>
    <property type="molecule type" value="Genomic_DNA"/>
</dbReference>